<keyword evidence="2" id="KW-0805">Transcription regulation</keyword>
<dbReference type="Pfam" id="PF00126">
    <property type="entry name" value="HTH_1"/>
    <property type="match status" value="1"/>
</dbReference>
<protein>
    <submittedName>
        <fullName evidence="6">LysR family transcriptional regulator</fullName>
    </submittedName>
</protein>
<dbReference type="OrthoDB" id="9813056at2"/>
<dbReference type="FunFam" id="1.10.10.10:FF:000001">
    <property type="entry name" value="LysR family transcriptional regulator"/>
    <property type="match status" value="1"/>
</dbReference>
<evidence type="ECO:0000259" key="5">
    <source>
        <dbReference type="PROSITE" id="PS50931"/>
    </source>
</evidence>
<evidence type="ECO:0000256" key="2">
    <source>
        <dbReference type="ARBA" id="ARBA00023015"/>
    </source>
</evidence>
<dbReference type="Gene3D" id="3.40.190.290">
    <property type="match status" value="1"/>
</dbReference>
<organism evidence="6 7">
    <name type="scientific">Ensifer adhaerens</name>
    <name type="common">Sinorhizobium morelense</name>
    <dbReference type="NCBI Taxonomy" id="106592"/>
    <lineage>
        <taxon>Bacteria</taxon>
        <taxon>Pseudomonadati</taxon>
        <taxon>Pseudomonadota</taxon>
        <taxon>Alphaproteobacteria</taxon>
        <taxon>Hyphomicrobiales</taxon>
        <taxon>Rhizobiaceae</taxon>
        <taxon>Sinorhizobium/Ensifer group</taxon>
        <taxon>Ensifer</taxon>
    </lineage>
</organism>
<evidence type="ECO:0000313" key="7">
    <source>
        <dbReference type="Proteomes" id="UP000037425"/>
    </source>
</evidence>
<proteinExistence type="inferred from homology"/>
<evidence type="ECO:0000256" key="1">
    <source>
        <dbReference type="ARBA" id="ARBA00009437"/>
    </source>
</evidence>
<dbReference type="InterPro" id="IPR058163">
    <property type="entry name" value="LysR-type_TF_proteobact-type"/>
</dbReference>
<dbReference type="GO" id="GO:0003677">
    <property type="term" value="F:DNA binding"/>
    <property type="evidence" value="ECO:0007669"/>
    <property type="project" value="UniProtKB-KW"/>
</dbReference>
<dbReference type="PATRIC" id="fig|106592.7.peg.3062"/>
<dbReference type="PANTHER" id="PTHR30537">
    <property type="entry name" value="HTH-TYPE TRANSCRIPTIONAL REGULATOR"/>
    <property type="match status" value="1"/>
</dbReference>
<comment type="caution">
    <text evidence="6">The sequence shown here is derived from an EMBL/GenBank/DDBJ whole genome shotgun (WGS) entry which is preliminary data.</text>
</comment>
<dbReference type="GO" id="GO:0003700">
    <property type="term" value="F:DNA-binding transcription factor activity"/>
    <property type="evidence" value="ECO:0007669"/>
    <property type="project" value="InterPro"/>
</dbReference>
<dbReference type="CDD" id="cd08475">
    <property type="entry name" value="PBP2_CrgA_like_6"/>
    <property type="match status" value="1"/>
</dbReference>
<dbReference type="PROSITE" id="PS50931">
    <property type="entry name" value="HTH_LYSR"/>
    <property type="match status" value="1"/>
</dbReference>
<dbReference type="PRINTS" id="PR00039">
    <property type="entry name" value="HTHLYSR"/>
</dbReference>
<feature type="domain" description="HTH lysR-type" evidence="5">
    <location>
        <begin position="1"/>
        <end position="59"/>
    </location>
</feature>
<name>A0A0L8C3W9_ENSAD</name>
<sequence>MSYLNGVSVFVEAADAGGFSAAAERLNLSRSAVGKTVAKLEQRLGVRLFHRTTRTQSLTDEGQLFYENCLRALSEIRAGEALLESGKQEIQGRLRLSMPVHLGRQCIMPLLSDLLRQHPRLEFDLNFSDRNVDLVEDGFDLAIRSGPLRSDPELMTRKIADQRMIVCASPAYIEANGVPKKIEDLMTHQAILYRRSGQPLAWSFPVKAGQTQAITPPARLRLDDLTSIADAAAGGFGIAWLPCWLVGNRIASGSLVRILADAPALSYGTYVVWPKTQYMPPKLRLLIDTLAARLPPMME</sequence>
<dbReference type="SUPFAM" id="SSF46785">
    <property type="entry name" value="Winged helix' DNA-binding domain"/>
    <property type="match status" value="1"/>
</dbReference>
<comment type="similarity">
    <text evidence="1">Belongs to the LysR transcriptional regulatory family.</text>
</comment>
<evidence type="ECO:0000256" key="3">
    <source>
        <dbReference type="ARBA" id="ARBA00023125"/>
    </source>
</evidence>
<evidence type="ECO:0000256" key="4">
    <source>
        <dbReference type="ARBA" id="ARBA00023163"/>
    </source>
</evidence>
<gene>
    <name evidence="6" type="ORF">AC244_07080</name>
</gene>
<dbReference type="InterPro" id="IPR036388">
    <property type="entry name" value="WH-like_DNA-bd_sf"/>
</dbReference>
<reference evidence="7" key="1">
    <citation type="submission" date="2015-07" db="EMBL/GenBank/DDBJ databases">
        <title>Whole genome sequence of an Ensifer adhaerens strain isolated from a cave pool in the Wind Cave National Park.</title>
        <authorList>
            <person name="Eng W.W.H."/>
            <person name="Gan H.M."/>
            <person name="Barton H.A."/>
            <person name="Savka M.A."/>
        </authorList>
    </citation>
    <scope>NUCLEOTIDE SEQUENCE [LARGE SCALE GENOMIC DNA]</scope>
    <source>
        <strain evidence="7">SD006</strain>
    </source>
</reference>
<dbReference type="InterPro" id="IPR005119">
    <property type="entry name" value="LysR_subst-bd"/>
</dbReference>
<dbReference type="Proteomes" id="UP000037425">
    <property type="component" value="Unassembled WGS sequence"/>
</dbReference>
<dbReference type="AlphaFoldDB" id="A0A0L8C3W9"/>
<dbReference type="InterPro" id="IPR036390">
    <property type="entry name" value="WH_DNA-bd_sf"/>
</dbReference>
<keyword evidence="4" id="KW-0804">Transcription</keyword>
<dbReference type="EMBL" id="LGAP01000002">
    <property type="protein sequence ID" value="KOF21484.1"/>
    <property type="molecule type" value="Genomic_DNA"/>
</dbReference>
<dbReference type="Pfam" id="PF03466">
    <property type="entry name" value="LysR_substrate"/>
    <property type="match status" value="1"/>
</dbReference>
<accession>A0A0L8C3W9</accession>
<dbReference type="RefSeq" id="WP_053248412.1">
    <property type="nucleotide sequence ID" value="NZ_LGAP01000002.1"/>
</dbReference>
<keyword evidence="3" id="KW-0238">DNA-binding</keyword>
<evidence type="ECO:0000313" key="6">
    <source>
        <dbReference type="EMBL" id="KOF21484.1"/>
    </source>
</evidence>
<dbReference type="InterPro" id="IPR000847">
    <property type="entry name" value="LysR_HTH_N"/>
</dbReference>
<dbReference type="PANTHER" id="PTHR30537:SF5">
    <property type="entry name" value="HTH-TYPE TRANSCRIPTIONAL ACTIVATOR TTDR-RELATED"/>
    <property type="match status" value="1"/>
</dbReference>
<dbReference type="SUPFAM" id="SSF53850">
    <property type="entry name" value="Periplasmic binding protein-like II"/>
    <property type="match status" value="1"/>
</dbReference>
<dbReference type="Gene3D" id="1.10.10.10">
    <property type="entry name" value="Winged helix-like DNA-binding domain superfamily/Winged helix DNA-binding domain"/>
    <property type="match status" value="1"/>
</dbReference>